<dbReference type="Pfam" id="PF01565">
    <property type="entry name" value="FAD_binding_4"/>
    <property type="match status" value="1"/>
</dbReference>
<evidence type="ECO:0000256" key="2">
    <source>
        <dbReference type="ARBA" id="ARBA00005466"/>
    </source>
</evidence>
<dbReference type="PROSITE" id="PS51387">
    <property type="entry name" value="FAD_PCMH"/>
    <property type="match status" value="1"/>
</dbReference>
<protein>
    <recommendedName>
        <fullName evidence="6">FAD-binding PCMH-type domain-containing protein</fullName>
    </recommendedName>
</protein>
<keyword evidence="5" id="KW-0560">Oxidoreductase</keyword>
<dbReference type="GO" id="GO:0071949">
    <property type="term" value="F:FAD binding"/>
    <property type="evidence" value="ECO:0007669"/>
    <property type="project" value="InterPro"/>
</dbReference>
<dbReference type="InterPro" id="IPR016166">
    <property type="entry name" value="FAD-bd_PCMH"/>
</dbReference>
<dbReference type="InterPro" id="IPR016167">
    <property type="entry name" value="FAD-bd_PCMH_sub1"/>
</dbReference>
<gene>
    <name evidence="7" type="ORF">GQX73_g5168</name>
</gene>
<dbReference type="InterPro" id="IPR036318">
    <property type="entry name" value="FAD-bd_PCMH-like_sf"/>
</dbReference>
<comment type="similarity">
    <text evidence="2">Belongs to the oxygen-dependent FAD-linked oxidoreductase family.</text>
</comment>
<evidence type="ECO:0000256" key="5">
    <source>
        <dbReference type="ARBA" id="ARBA00023002"/>
    </source>
</evidence>
<feature type="domain" description="FAD-binding PCMH-type" evidence="6">
    <location>
        <begin position="65"/>
        <end position="235"/>
    </location>
</feature>
<reference evidence="7 8" key="1">
    <citation type="submission" date="2019-12" db="EMBL/GenBank/DDBJ databases">
        <title>Draft genome sequence of the ascomycete Xylaria multiplex DSM 110363.</title>
        <authorList>
            <person name="Buettner E."/>
            <person name="Kellner H."/>
        </authorList>
    </citation>
    <scope>NUCLEOTIDE SEQUENCE [LARGE SCALE GENOMIC DNA]</scope>
    <source>
        <strain evidence="7 8">DSM 110363</strain>
    </source>
</reference>
<accession>A0A7C8MUJ4</accession>
<organism evidence="7 8">
    <name type="scientific">Xylaria multiplex</name>
    <dbReference type="NCBI Taxonomy" id="323545"/>
    <lineage>
        <taxon>Eukaryota</taxon>
        <taxon>Fungi</taxon>
        <taxon>Dikarya</taxon>
        <taxon>Ascomycota</taxon>
        <taxon>Pezizomycotina</taxon>
        <taxon>Sordariomycetes</taxon>
        <taxon>Xylariomycetidae</taxon>
        <taxon>Xylariales</taxon>
        <taxon>Xylariaceae</taxon>
        <taxon>Xylaria</taxon>
    </lineage>
</organism>
<evidence type="ECO:0000313" key="8">
    <source>
        <dbReference type="Proteomes" id="UP000481858"/>
    </source>
</evidence>
<dbReference type="Gene3D" id="3.30.465.10">
    <property type="match status" value="1"/>
</dbReference>
<dbReference type="InterPro" id="IPR050416">
    <property type="entry name" value="FAD-linked_Oxidoreductase"/>
</dbReference>
<sequence length="500" mass="54337">MEVVTALLAWAMSYTCRNLASSSLGNLCPQRDITAELNGRLSPDAEIFFPGSPGYAQATNRWSVLDAPDFNIVVAPSVESDVSEIVKYAKSRGMPYLAVNGGHGAITTVGKVQGGIEIWLDKLSSVEIAADGKTATFGGGTLSKTITDTLWAQGKQTVTGSCECTSLLGPGLGGGHGFLQGRHGLISDQFVSMNIVLANGESQTIDKDSDLWWAVQGAGHNFGIVTSVTSKIYDIRYPDWAYASFVFTGDKVEGLYGAINEYLLRNGTQPVYLLNYSFFFNDPSVDPEKPLIIFFILQEGVKAVDPAYTEVFNNLAPLTTNAAGGSYTDLPSWTGNSNDAPPCQKSGLVNIRFPIDLQAYNIAAQRKVYDMFASATQQIPALNGSLFLFEGYSLQGVKAIPSDQSAFPFRGDNLLVSPLITYAPSSPELDEAAANLGESLRQVLYEASGRKERHTYVNYAFGDEAVKNWYGYEEWRQARLKALKEKYDLSGKFSFYAPIA</sequence>
<dbReference type="EMBL" id="WUBL01000051">
    <property type="protein sequence ID" value="KAF2968395.1"/>
    <property type="molecule type" value="Genomic_DNA"/>
</dbReference>
<proteinExistence type="inferred from homology"/>
<dbReference type="InterPro" id="IPR016169">
    <property type="entry name" value="FAD-bd_PCMH_sub2"/>
</dbReference>
<keyword evidence="3" id="KW-0285">Flavoprotein</keyword>
<name>A0A7C8MUJ4_9PEZI</name>
<evidence type="ECO:0000313" key="7">
    <source>
        <dbReference type="EMBL" id="KAF2968395.1"/>
    </source>
</evidence>
<dbReference type="OrthoDB" id="9996127at2759"/>
<dbReference type="Gene3D" id="3.40.462.20">
    <property type="match status" value="1"/>
</dbReference>
<evidence type="ECO:0000259" key="6">
    <source>
        <dbReference type="PROSITE" id="PS51387"/>
    </source>
</evidence>
<dbReference type="Gene3D" id="3.30.43.10">
    <property type="entry name" value="Uridine Diphospho-n-acetylenolpyruvylglucosamine Reductase, domain 2"/>
    <property type="match status" value="1"/>
</dbReference>
<evidence type="ECO:0000256" key="1">
    <source>
        <dbReference type="ARBA" id="ARBA00001974"/>
    </source>
</evidence>
<comment type="cofactor">
    <cofactor evidence="1">
        <name>FAD</name>
        <dbReference type="ChEBI" id="CHEBI:57692"/>
    </cofactor>
</comment>
<dbReference type="Proteomes" id="UP000481858">
    <property type="component" value="Unassembled WGS sequence"/>
</dbReference>
<dbReference type="InParanoid" id="A0A7C8MUJ4"/>
<evidence type="ECO:0000256" key="4">
    <source>
        <dbReference type="ARBA" id="ARBA00022827"/>
    </source>
</evidence>
<evidence type="ECO:0000256" key="3">
    <source>
        <dbReference type="ARBA" id="ARBA00022630"/>
    </source>
</evidence>
<keyword evidence="4" id="KW-0274">FAD</keyword>
<dbReference type="PANTHER" id="PTHR42973:SF9">
    <property type="entry name" value="FAD-BINDING PCMH-TYPE DOMAIN-CONTAINING PROTEIN-RELATED"/>
    <property type="match status" value="1"/>
</dbReference>
<dbReference type="InterPro" id="IPR006094">
    <property type="entry name" value="Oxid_FAD_bind_N"/>
</dbReference>
<dbReference type="SUPFAM" id="SSF56176">
    <property type="entry name" value="FAD-binding/transporter-associated domain-like"/>
    <property type="match status" value="1"/>
</dbReference>
<dbReference type="GO" id="GO:0016491">
    <property type="term" value="F:oxidoreductase activity"/>
    <property type="evidence" value="ECO:0007669"/>
    <property type="project" value="UniProtKB-KW"/>
</dbReference>
<keyword evidence="8" id="KW-1185">Reference proteome</keyword>
<dbReference type="PANTHER" id="PTHR42973">
    <property type="entry name" value="BINDING OXIDOREDUCTASE, PUTATIVE (AFU_ORTHOLOGUE AFUA_1G17690)-RELATED"/>
    <property type="match status" value="1"/>
</dbReference>
<comment type="caution">
    <text evidence="7">The sequence shown here is derived from an EMBL/GenBank/DDBJ whole genome shotgun (WGS) entry which is preliminary data.</text>
</comment>
<dbReference type="AlphaFoldDB" id="A0A7C8MUJ4"/>